<evidence type="ECO:0000313" key="4">
    <source>
        <dbReference type="EMBL" id="RIV24059.1"/>
    </source>
</evidence>
<feature type="domain" description="HTH tetR-type" evidence="3">
    <location>
        <begin position="1"/>
        <end position="61"/>
    </location>
</feature>
<dbReference type="PRINTS" id="PR00455">
    <property type="entry name" value="HTHTETR"/>
</dbReference>
<dbReference type="SUPFAM" id="SSF46689">
    <property type="entry name" value="Homeodomain-like"/>
    <property type="match status" value="1"/>
</dbReference>
<organism evidence="4 5">
    <name type="scientific">Fibrisoma montanum</name>
    <dbReference type="NCBI Taxonomy" id="2305895"/>
    <lineage>
        <taxon>Bacteria</taxon>
        <taxon>Pseudomonadati</taxon>
        <taxon>Bacteroidota</taxon>
        <taxon>Cytophagia</taxon>
        <taxon>Cytophagales</taxon>
        <taxon>Spirosomataceae</taxon>
        <taxon>Fibrisoma</taxon>
    </lineage>
</organism>
<keyword evidence="5" id="KW-1185">Reference proteome</keyword>
<keyword evidence="1 2" id="KW-0238">DNA-binding</keyword>
<evidence type="ECO:0000256" key="2">
    <source>
        <dbReference type="PROSITE-ProRule" id="PRU00335"/>
    </source>
</evidence>
<accession>A0A418MCG8</accession>
<dbReference type="GO" id="GO:0003677">
    <property type="term" value="F:DNA binding"/>
    <property type="evidence" value="ECO:0007669"/>
    <property type="project" value="UniProtKB-UniRule"/>
</dbReference>
<evidence type="ECO:0000259" key="3">
    <source>
        <dbReference type="PROSITE" id="PS50977"/>
    </source>
</evidence>
<evidence type="ECO:0000313" key="5">
    <source>
        <dbReference type="Proteomes" id="UP000283523"/>
    </source>
</evidence>
<proteinExistence type="predicted"/>
<dbReference type="InterPro" id="IPR009057">
    <property type="entry name" value="Homeodomain-like_sf"/>
</dbReference>
<feature type="DNA-binding region" description="H-T-H motif" evidence="2">
    <location>
        <begin position="24"/>
        <end position="43"/>
    </location>
</feature>
<gene>
    <name evidence="4" type="ORF">DYU11_13935</name>
</gene>
<dbReference type="Pfam" id="PF16295">
    <property type="entry name" value="TetR_C_10"/>
    <property type="match status" value="1"/>
</dbReference>
<dbReference type="PROSITE" id="PS50977">
    <property type="entry name" value="HTH_TETR_2"/>
    <property type="match status" value="1"/>
</dbReference>
<evidence type="ECO:0000256" key="1">
    <source>
        <dbReference type="ARBA" id="ARBA00023125"/>
    </source>
</evidence>
<dbReference type="Pfam" id="PF00440">
    <property type="entry name" value="TetR_N"/>
    <property type="match status" value="1"/>
</dbReference>
<dbReference type="Gene3D" id="1.10.357.10">
    <property type="entry name" value="Tetracycline Repressor, domain 2"/>
    <property type="match status" value="1"/>
</dbReference>
<name>A0A418MCG8_9BACT</name>
<dbReference type="Proteomes" id="UP000283523">
    <property type="component" value="Unassembled WGS sequence"/>
</dbReference>
<dbReference type="InterPro" id="IPR001647">
    <property type="entry name" value="HTH_TetR"/>
</dbReference>
<dbReference type="PANTHER" id="PTHR30055:SF222">
    <property type="entry name" value="REGULATORY PROTEIN"/>
    <property type="match status" value="1"/>
</dbReference>
<dbReference type="InterPro" id="IPR050109">
    <property type="entry name" value="HTH-type_TetR-like_transc_reg"/>
</dbReference>
<protein>
    <submittedName>
        <fullName evidence="4">TetR/AcrR family transcriptional regulator</fullName>
    </submittedName>
</protein>
<reference evidence="4 5" key="1">
    <citation type="submission" date="2018-08" db="EMBL/GenBank/DDBJ databases">
        <title>Fibrisoma montanum sp. nov., isolated from Danxia mountain soil.</title>
        <authorList>
            <person name="Huang Y."/>
        </authorList>
    </citation>
    <scope>NUCLEOTIDE SEQUENCE [LARGE SCALE GENOMIC DNA]</scope>
    <source>
        <strain evidence="4 5">HYT19</strain>
    </source>
</reference>
<comment type="caution">
    <text evidence="4">The sequence shown here is derived from an EMBL/GenBank/DDBJ whole genome shotgun (WGS) entry which is preliminary data.</text>
</comment>
<dbReference type="AlphaFoldDB" id="A0A418MCG8"/>
<dbReference type="EMBL" id="QXED01000003">
    <property type="protein sequence ID" value="RIV24059.1"/>
    <property type="molecule type" value="Genomic_DNA"/>
</dbReference>
<dbReference type="OrthoDB" id="6430772at2"/>
<dbReference type="PANTHER" id="PTHR30055">
    <property type="entry name" value="HTH-TYPE TRANSCRIPTIONAL REGULATOR RUTR"/>
    <property type="match status" value="1"/>
</dbReference>
<dbReference type="InterPro" id="IPR036271">
    <property type="entry name" value="Tet_transcr_reg_TetR-rel_C_sf"/>
</dbReference>
<dbReference type="InterPro" id="IPR032551">
    <property type="entry name" value="BscR_C"/>
</dbReference>
<sequence length="187" mass="21601">MEKQEQIYRAALALFAQYGFHGTPTSRIAQEAGVSNGTLFHYFKTKEELIIALYNKIKNDISQYLSADMNPEEKFELVFKRLFIKSLYWAVDNSQAFFYIQQVHVSPHYEQVPADVIMEQTRSHRQLIERGLAEGALKPMSVELIYTLLSSQVFGVYQFLTANEQTEADQKQVIQQAADLVWHMLKA</sequence>
<dbReference type="SUPFAM" id="SSF48498">
    <property type="entry name" value="Tetracyclin repressor-like, C-terminal domain"/>
    <property type="match status" value="1"/>
</dbReference>
<dbReference type="RefSeq" id="WP_119668275.1">
    <property type="nucleotide sequence ID" value="NZ_QXED01000003.1"/>
</dbReference>